<dbReference type="RefSeq" id="WP_407032135.1">
    <property type="nucleotide sequence ID" value="NZ_JAQGEF010000017.1"/>
</dbReference>
<protein>
    <submittedName>
        <fullName evidence="1">GLPGLI family protein</fullName>
    </submittedName>
</protein>
<dbReference type="EMBL" id="JAQGEF010000017">
    <property type="protein sequence ID" value="MDA3615807.1"/>
    <property type="molecule type" value="Genomic_DNA"/>
</dbReference>
<dbReference type="Pfam" id="PF09697">
    <property type="entry name" value="Porph_ging"/>
    <property type="match status" value="1"/>
</dbReference>
<reference evidence="1 2" key="1">
    <citation type="submission" date="2022-12" db="EMBL/GenBank/DDBJ databases">
        <title>Chitinophagaceae gen. sp. nov., a new member of the family Chitinophagaceae, isolated from soil in a chemical factory.</title>
        <authorList>
            <person name="Ke Z."/>
        </authorList>
    </citation>
    <scope>NUCLEOTIDE SEQUENCE [LARGE SCALE GENOMIC DNA]</scope>
    <source>
        <strain evidence="1 2">LY-5</strain>
    </source>
</reference>
<evidence type="ECO:0000313" key="1">
    <source>
        <dbReference type="EMBL" id="MDA3615807.1"/>
    </source>
</evidence>
<dbReference type="NCBIfam" id="TIGR01200">
    <property type="entry name" value="GLPGLI"/>
    <property type="match status" value="1"/>
</dbReference>
<name>A0ABT4UN69_9BACT</name>
<dbReference type="InterPro" id="IPR005901">
    <property type="entry name" value="GLPGLI"/>
</dbReference>
<keyword evidence="2" id="KW-1185">Reference proteome</keyword>
<comment type="caution">
    <text evidence="1">The sequence shown here is derived from an EMBL/GenBank/DDBJ whole genome shotgun (WGS) entry which is preliminary data.</text>
</comment>
<proteinExistence type="predicted"/>
<sequence length="286" mass="31450">MKKYFLFFALTGISVITQAQVKQGKIVYEKVVNLHKDIPENMEQFKAMMPEFRKTKQELLFNETQSISKNIKESNLDEAIAAEGESRGGRTIRFGAGAFGGGDSEFYKDYESETGLESLELGPKKYLVIDTLKPMKWKITGDTATIAGYLCYKATTTTTLGGGRTMSFRGRGGANTDTSMAKTMENAVNKEIPVEVWYAEKIETKAGPDNYFGLPGAVLKVNVNNGSQVITALEVTEGLGKETVKAPTKGTKITRAEHRKMMEEQMKNMRSMMGSPAGGGGTFRLN</sequence>
<organism evidence="1 2">
    <name type="scientific">Polluticaenibacter yanchengensis</name>
    <dbReference type="NCBI Taxonomy" id="3014562"/>
    <lineage>
        <taxon>Bacteria</taxon>
        <taxon>Pseudomonadati</taxon>
        <taxon>Bacteroidota</taxon>
        <taxon>Chitinophagia</taxon>
        <taxon>Chitinophagales</taxon>
        <taxon>Chitinophagaceae</taxon>
        <taxon>Polluticaenibacter</taxon>
    </lineage>
</organism>
<accession>A0ABT4UN69</accession>
<gene>
    <name evidence="1" type="ORF">O3P16_13390</name>
</gene>
<dbReference type="Proteomes" id="UP001210231">
    <property type="component" value="Unassembled WGS sequence"/>
</dbReference>
<evidence type="ECO:0000313" key="2">
    <source>
        <dbReference type="Proteomes" id="UP001210231"/>
    </source>
</evidence>